<dbReference type="GO" id="GO:0005794">
    <property type="term" value="C:Golgi apparatus"/>
    <property type="evidence" value="ECO:0007669"/>
    <property type="project" value="UniProtKB-ARBA"/>
</dbReference>
<dbReference type="Pfam" id="PF16206">
    <property type="entry name" value="Mon2_C"/>
    <property type="match status" value="1"/>
</dbReference>
<proteinExistence type="predicted"/>
<evidence type="ECO:0000259" key="4">
    <source>
        <dbReference type="Pfam" id="PF12783"/>
    </source>
</evidence>
<dbReference type="Proteomes" id="UP000694255">
    <property type="component" value="Unassembled WGS sequence"/>
</dbReference>
<dbReference type="Pfam" id="PF16213">
    <property type="entry name" value="DCB"/>
    <property type="match status" value="1"/>
</dbReference>
<evidence type="ECO:0000259" key="6">
    <source>
        <dbReference type="Pfam" id="PF16213"/>
    </source>
</evidence>
<gene>
    <name evidence="7" type="ORF">J8A68_005779</name>
</gene>
<evidence type="ECO:0000256" key="2">
    <source>
        <dbReference type="ARBA" id="ARBA00022927"/>
    </source>
</evidence>
<dbReference type="RefSeq" id="XP_049260895.1">
    <property type="nucleotide sequence ID" value="XM_049409881.1"/>
</dbReference>
<dbReference type="GeneID" id="73472579"/>
<evidence type="ECO:0000313" key="8">
    <source>
        <dbReference type="Proteomes" id="UP000694255"/>
    </source>
</evidence>
<dbReference type="InterPro" id="IPR032817">
    <property type="entry name" value="Mon2_C"/>
</dbReference>
<dbReference type="InterPro" id="IPR032629">
    <property type="entry name" value="DCB_dom"/>
</dbReference>
<evidence type="ECO:0000256" key="1">
    <source>
        <dbReference type="ARBA" id="ARBA00022448"/>
    </source>
</evidence>
<keyword evidence="8" id="KW-1185">Reference proteome</keyword>
<evidence type="ECO:0000313" key="7">
    <source>
        <dbReference type="EMBL" id="KAG7660662.1"/>
    </source>
</evidence>
<name>A0A8J5UH55_9ASCO</name>
<comment type="caution">
    <text evidence="7">The sequence shown here is derived from an EMBL/GenBank/DDBJ whole genome shotgun (WGS) entry which is preliminary data.</text>
</comment>
<dbReference type="OrthoDB" id="294853at2759"/>
<feature type="domain" description="Mon2/Sec7/BIG1-like HUS" evidence="4">
    <location>
        <begin position="199"/>
        <end position="364"/>
    </location>
</feature>
<keyword evidence="2" id="KW-0653">Protein transport</keyword>
<feature type="domain" description="Mon2 C-terminal" evidence="5">
    <location>
        <begin position="941"/>
        <end position="1086"/>
    </location>
</feature>
<accession>A0A8J5UH55</accession>
<keyword evidence="1" id="KW-0813">Transport</keyword>
<evidence type="ECO:0000259" key="5">
    <source>
        <dbReference type="Pfam" id="PF16206"/>
    </source>
</evidence>
<sequence>MSNVNQLIGDLVNLSSESKRRFAETRHACDKAIAHLKIYSPNMPISEIKNEQHKQDILTPLMLACKSGNAKLTTISLPAIHKLIMTRLISVDHLQELLISLREASHLTVDIQFRILQCLPSFMQSYNNEFTGETLLQLLEICSSLTASNKSTIVINTASATLQQLFSTIYDKLKDNSELEKTKRITIENDEVILVDPLSYEAFEIFQDLCHFIENEKPTYLGESIRIKLLSLLEIIESIIHSHAETFRTHKELAYLLRSKIVPSMLRILNSPVKSFPLMTRTMRIILVLLTTQLENLEIEIELVLSFVNHILLEGSGSNLTDPQEDAHWERILVLEMFRAVFKDFSTIKLIYEKYDYNPQKKHVVRELFTILKAYLLNNNQLVNDIVKPVPKAWLNPSTTPSTVAASAAPTSSGIPEHKAFLSKANSGVKTNSIDHLDRIEPPTNIPPTYPIYLILNILWSYSEGIANFVSTLSNDTVTEVSVETIERDIELANSFIETCSSEVSTIYERFIYTAMDDESFHLLIRSLQRFTHTSGLLGMDSIRDELLLIISRAIINNVSIKESIQHQQEESSSFQEQGKHLLALGGSIVGSLSSTIHTPGTEISESTVFPGTPTSTTSTTPQPVLRSRYFNSRHVVCVRAMANLAITLGSTLQSSWSIVWITLSWCGYFINGPDEYSGYNKNKFSFPDSMKPNLTHSDYQNVENSVKKLLESIGEFPISSHYELFACLIKLNETIFDDTADNTKEKINLPICPFNKTYFINKMYQLIEIESNKYLIDPNNKSWELIVEYFIKSGTRRDLSNKLRIYIIETFTKIIRSIVDKGFQSPIEDSNQMLIEVVSNKSLDAITEYLNALFKLEPAQELLLINCEIEILLSMLTTLYELIDKYDTYYQKCWNKVFLILNTPFVIINNNNETSHTSIDEKYRLLIEKSFNSLKLILDEFLLNLSFDQIKLLTDTLGNFVDQKYDLNISFSSISYFWMISDCIKSRIGLFNSEKNKLGGPTLKSEQDLNDLINNQKQESYMMYIYLDIYLLLTLSKLSKQEEQRIQVRDSAIQTFFQIIDVHGGLLHRSWDLIYTIVFSKLFEIVPIKEEKERIESINLILTGFVSLYTKFMMNEEEEAGLALFPKWKDLIDYYYKLLDLQWVELNLCIFKSLRDLLGPYKLVNNEIRDLIFKLWCDVPIEYNVVNMKYQDGLVELMQCFPALYKIVKPSFTYKEAQTVINLFNICARYPILPSNYLDNNKPTKLQLSIIENLNLMENGNDDIQSLIIQQLSSMIVYPYGTRARIEQKLNKIITEYKLKLTSFVAISHFSLESMKEKIFHNLTDFTVLIKDRGIIKCLKSLIEVIENKSQGIPAKETPLWIEANQLLKDLIKKLLNNTELLDQEIWKLMVQSIKIHYTNKDEENQDVHIKQYDELVELIIPKLIDCGQTKMLNDFIGSIYENCYFYEFNDIEKGMLEEGEGDIIDKLTQFDFNETFTSTEPLVKFPNFRIRIHCLQELIKFAQMEKNELQSISQGYLIKRISFGLRRFLNDSKLLYKRPISNIQQRELKVILQGLNGISEVYTNDAEASMNKENYKKIYCLLIKIVPYVGRLAAIPDIDTLLPQVLSKKFIH</sequence>
<feature type="region of interest" description="Disordered" evidence="3">
    <location>
        <begin position="601"/>
        <end position="622"/>
    </location>
</feature>
<dbReference type="Pfam" id="PF12783">
    <property type="entry name" value="Sec7-like_HUS"/>
    <property type="match status" value="1"/>
</dbReference>
<feature type="compositionally biased region" description="Low complexity" evidence="3">
    <location>
        <begin position="607"/>
        <end position="622"/>
    </location>
</feature>
<reference evidence="7 8" key="1">
    <citation type="journal article" date="2021" name="DNA Res.">
        <title>Genome analysis of Candida subhashii reveals its hybrid nature and dual mitochondrial genome conformations.</title>
        <authorList>
            <person name="Mixao V."/>
            <person name="Hegedusova E."/>
            <person name="Saus E."/>
            <person name="Pryszcz L.P."/>
            <person name="Cillingova A."/>
            <person name="Nosek J."/>
            <person name="Gabaldon T."/>
        </authorList>
    </citation>
    <scope>NUCLEOTIDE SEQUENCE [LARGE SCALE GENOMIC DNA]</scope>
    <source>
        <strain evidence="7 8">CBS 10753</strain>
    </source>
</reference>
<dbReference type="EMBL" id="JAGSYN010000275">
    <property type="protein sequence ID" value="KAG7660662.1"/>
    <property type="molecule type" value="Genomic_DNA"/>
</dbReference>
<feature type="domain" description="Mon2/Sec7/BIG1-like dimerisation and cyclophilin-binding" evidence="6">
    <location>
        <begin position="4"/>
        <end position="174"/>
    </location>
</feature>
<evidence type="ECO:0000256" key="3">
    <source>
        <dbReference type="SAM" id="MobiDB-lite"/>
    </source>
</evidence>
<protein>
    <submittedName>
        <fullName evidence="7">MON2</fullName>
    </submittedName>
</protein>
<dbReference type="GO" id="GO:0015031">
    <property type="term" value="P:protein transport"/>
    <property type="evidence" value="ECO:0007669"/>
    <property type="project" value="UniProtKB-KW"/>
</dbReference>
<dbReference type="InterPro" id="IPR032691">
    <property type="entry name" value="Mon2/Sec7/BIG1-like_HUS"/>
</dbReference>
<organism evidence="7 8">
    <name type="scientific">[Candida] subhashii</name>
    <dbReference type="NCBI Taxonomy" id="561895"/>
    <lineage>
        <taxon>Eukaryota</taxon>
        <taxon>Fungi</taxon>
        <taxon>Dikarya</taxon>
        <taxon>Ascomycota</taxon>
        <taxon>Saccharomycotina</taxon>
        <taxon>Pichiomycetes</taxon>
        <taxon>Debaryomycetaceae</taxon>
        <taxon>Spathaspora</taxon>
    </lineage>
</organism>